<dbReference type="Proteomes" id="UP000314294">
    <property type="component" value="Unassembled WGS sequence"/>
</dbReference>
<sequence>MGSRGQTLAWTVLPVLLLGMTCPSSHGSLVKVNKGVKVKRGQSAYLQDGDLQFHIPRQKDACKVEVVLNEPITQRVGTLLPQVPTLFTTSRAV</sequence>
<keyword evidence="1" id="KW-0732">Signal</keyword>
<gene>
    <name evidence="2" type="primary">FREM1_3</name>
    <name evidence="2" type="ORF">EYF80_043160</name>
</gene>
<comment type="caution">
    <text evidence="2">The sequence shown here is derived from an EMBL/GenBank/DDBJ whole genome shotgun (WGS) entry which is preliminary data.</text>
</comment>
<evidence type="ECO:0000313" key="2">
    <source>
        <dbReference type="EMBL" id="TNN46627.1"/>
    </source>
</evidence>
<proteinExistence type="predicted"/>
<dbReference type="AlphaFoldDB" id="A0A4Z2FZH2"/>
<evidence type="ECO:0000313" key="3">
    <source>
        <dbReference type="Proteomes" id="UP000314294"/>
    </source>
</evidence>
<feature type="chain" id="PRO_5021415619" evidence="1">
    <location>
        <begin position="28"/>
        <end position="93"/>
    </location>
</feature>
<feature type="signal peptide" evidence="1">
    <location>
        <begin position="1"/>
        <end position="27"/>
    </location>
</feature>
<protein>
    <submittedName>
        <fullName evidence="2">FRAS1-related extracellular matrix protein 1</fullName>
    </submittedName>
</protein>
<keyword evidence="3" id="KW-1185">Reference proteome</keyword>
<name>A0A4Z2FZH2_9TELE</name>
<evidence type="ECO:0000256" key="1">
    <source>
        <dbReference type="SAM" id="SignalP"/>
    </source>
</evidence>
<dbReference type="OrthoDB" id="430044at2759"/>
<organism evidence="2 3">
    <name type="scientific">Liparis tanakae</name>
    <name type="common">Tanaka's snailfish</name>
    <dbReference type="NCBI Taxonomy" id="230148"/>
    <lineage>
        <taxon>Eukaryota</taxon>
        <taxon>Metazoa</taxon>
        <taxon>Chordata</taxon>
        <taxon>Craniata</taxon>
        <taxon>Vertebrata</taxon>
        <taxon>Euteleostomi</taxon>
        <taxon>Actinopterygii</taxon>
        <taxon>Neopterygii</taxon>
        <taxon>Teleostei</taxon>
        <taxon>Neoteleostei</taxon>
        <taxon>Acanthomorphata</taxon>
        <taxon>Eupercaria</taxon>
        <taxon>Perciformes</taxon>
        <taxon>Cottioidei</taxon>
        <taxon>Cottales</taxon>
        <taxon>Liparidae</taxon>
        <taxon>Liparis</taxon>
    </lineage>
</organism>
<accession>A0A4Z2FZH2</accession>
<reference evidence="2 3" key="1">
    <citation type="submission" date="2019-03" db="EMBL/GenBank/DDBJ databases">
        <title>First draft genome of Liparis tanakae, snailfish: a comprehensive survey of snailfish specific genes.</title>
        <authorList>
            <person name="Kim W."/>
            <person name="Song I."/>
            <person name="Jeong J.-H."/>
            <person name="Kim D."/>
            <person name="Kim S."/>
            <person name="Ryu S."/>
            <person name="Song J.Y."/>
            <person name="Lee S.K."/>
        </authorList>
    </citation>
    <scope>NUCLEOTIDE SEQUENCE [LARGE SCALE GENOMIC DNA]</scope>
    <source>
        <tissue evidence="2">Muscle</tissue>
    </source>
</reference>
<dbReference type="EMBL" id="SRLO01000780">
    <property type="protein sequence ID" value="TNN46627.1"/>
    <property type="molecule type" value="Genomic_DNA"/>
</dbReference>